<feature type="domain" description="Transcription regulator PadR N-terminal" evidence="1">
    <location>
        <begin position="7"/>
        <end position="80"/>
    </location>
</feature>
<dbReference type="RefSeq" id="WP_175372450.1">
    <property type="nucleotide sequence ID" value="NZ_JABWCS010000212.1"/>
</dbReference>
<name>A0A850ENE2_9BACL</name>
<dbReference type="InterPro" id="IPR036388">
    <property type="entry name" value="WH-like_DNA-bd_sf"/>
</dbReference>
<dbReference type="SUPFAM" id="SSF46785">
    <property type="entry name" value="Winged helix' DNA-binding domain"/>
    <property type="match status" value="1"/>
</dbReference>
<dbReference type="EMBL" id="JABWCS010000212">
    <property type="protein sequence ID" value="NUU61946.1"/>
    <property type="molecule type" value="Genomic_DNA"/>
</dbReference>
<organism evidence="2 3">
    <name type="scientific">Paenibacillus agri</name>
    <dbReference type="NCBI Taxonomy" id="2744309"/>
    <lineage>
        <taxon>Bacteria</taxon>
        <taxon>Bacillati</taxon>
        <taxon>Bacillota</taxon>
        <taxon>Bacilli</taxon>
        <taxon>Bacillales</taxon>
        <taxon>Paenibacillaceae</taxon>
        <taxon>Paenibacillus</taxon>
    </lineage>
</organism>
<sequence>MSLQIFILGMLSEGEHHPYDIKKNLKPLDNTVSINDGTLYYNFEVLLKKGLIKKLKVVQSDNRPEKTTYGITDKGRIMLEEEIYDVFKNFSDIRSLYSSLLFLDKVDPHKLAYVIEEAIEKLNKKVSLIEETDPALTIIPVERREAVSLIMDHANQTYQKDINWLHKVLATVRERAGAE</sequence>
<evidence type="ECO:0000259" key="1">
    <source>
        <dbReference type="Pfam" id="PF03551"/>
    </source>
</evidence>
<gene>
    <name evidence="2" type="ORF">HPT30_16500</name>
</gene>
<comment type="caution">
    <text evidence="2">The sequence shown here is derived from an EMBL/GenBank/DDBJ whole genome shotgun (WGS) entry which is preliminary data.</text>
</comment>
<dbReference type="Pfam" id="PF03551">
    <property type="entry name" value="PadR"/>
    <property type="match status" value="1"/>
</dbReference>
<evidence type="ECO:0000313" key="2">
    <source>
        <dbReference type="EMBL" id="NUU61946.1"/>
    </source>
</evidence>
<dbReference type="InterPro" id="IPR052509">
    <property type="entry name" value="Metal_resp_DNA-bind_regulator"/>
</dbReference>
<protein>
    <submittedName>
        <fullName evidence="2">PadR family transcriptional regulator</fullName>
    </submittedName>
</protein>
<dbReference type="InterPro" id="IPR005149">
    <property type="entry name" value="Tscrpt_reg_PadR_N"/>
</dbReference>
<dbReference type="AlphaFoldDB" id="A0A850ENE2"/>
<dbReference type="PANTHER" id="PTHR33169">
    <property type="entry name" value="PADR-FAMILY TRANSCRIPTIONAL REGULATOR"/>
    <property type="match status" value="1"/>
</dbReference>
<evidence type="ECO:0000313" key="3">
    <source>
        <dbReference type="Proteomes" id="UP000564806"/>
    </source>
</evidence>
<dbReference type="Proteomes" id="UP000564806">
    <property type="component" value="Unassembled WGS sequence"/>
</dbReference>
<dbReference type="InterPro" id="IPR036390">
    <property type="entry name" value="WH_DNA-bd_sf"/>
</dbReference>
<dbReference type="PANTHER" id="PTHR33169:SF14">
    <property type="entry name" value="TRANSCRIPTIONAL REGULATOR RV3488"/>
    <property type="match status" value="1"/>
</dbReference>
<reference evidence="2" key="1">
    <citation type="submission" date="2020-06" db="EMBL/GenBank/DDBJ databases">
        <title>Paenibacillus sp. nov., isolated from soil.</title>
        <authorList>
            <person name="Seo Y.L."/>
        </authorList>
    </citation>
    <scope>NUCLEOTIDE SEQUENCE [LARGE SCALE GENOMIC DNA]</scope>
    <source>
        <strain evidence="2">JW14</strain>
    </source>
</reference>
<accession>A0A850ENE2</accession>
<keyword evidence="3" id="KW-1185">Reference proteome</keyword>
<proteinExistence type="predicted"/>
<dbReference type="Gene3D" id="1.10.10.10">
    <property type="entry name" value="Winged helix-like DNA-binding domain superfamily/Winged helix DNA-binding domain"/>
    <property type="match status" value="1"/>
</dbReference>